<organism evidence="2 3">
    <name type="scientific">Methanocaldococcus jannaschii</name>
    <dbReference type="NCBI Taxonomy" id="2190"/>
    <lineage>
        <taxon>Archaea</taxon>
        <taxon>Methanobacteriati</taxon>
        <taxon>Methanobacteriota</taxon>
        <taxon>Methanomada group</taxon>
        <taxon>Methanococci</taxon>
        <taxon>Methanococcales</taxon>
        <taxon>Methanocaldococcaceae</taxon>
        <taxon>Methanocaldococcus</taxon>
    </lineage>
</organism>
<dbReference type="AlphaFoldDB" id="A0A832W6J4"/>
<gene>
    <name evidence="2" type="ORF">HA335_04400</name>
</gene>
<sequence length="414" mass="46010">MDTIRKALVCFSILSILVLACGCVNTPEKIDININSNTNNGENTEKPINQENQNVNNVENKKESQSTQNIQSYENKEIKNQENHPLQSNQNYEQTNGNFNEENENAMTNVGESEVNYNNEPAYNYYIEITYPDGTIPDKIEEQMLYYIKVIDPIVGGLAGIDIYVDGNYIGTLDDVYGIVECVFYEPGYHTITAEDNGKILASKTVYVEEGTAYNSGESENYDEYDNNYESNDLQQTQTQFSEIEVYVDDIKPSNSIIITKLAMNPGFLASINGISPDIGVNIEMENGEKINLKYVSMDVDLIIDNPNSESITIDKIILNMFDDEGHSLGRGEVSNIVITPGENPVTVKVNIPINKMGYEILRKLSGEEVFAEISGSAYIEGSGEVPFSGEADLLPPLPTPPFPLPPLPPFPTE</sequence>
<proteinExistence type="predicted"/>
<dbReference type="SUPFAM" id="SSF117070">
    <property type="entry name" value="LEA14-like"/>
    <property type="match status" value="1"/>
</dbReference>
<evidence type="ECO:0000256" key="1">
    <source>
        <dbReference type="SAM" id="MobiDB-lite"/>
    </source>
</evidence>
<reference evidence="2" key="1">
    <citation type="journal article" date="2020" name="bioRxiv">
        <title>A rank-normalized archaeal taxonomy based on genome phylogeny resolves widespread incomplete and uneven classifications.</title>
        <authorList>
            <person name="Rinke C."/>
            <person name="Chuvochina M."/>
            <person name="Mussig A.J."/>
            <person name="Chaumeil P.-A."/>
            <person name="Waite D.W."/>
            <person name="Whitman W.B."/>
            <person name="Parks D.H."/>
            <person name="Hugenholtz P."/>
        </authorList>
    </citation>
    <scope>NUCLEOTIDE SEQUENCE</scope>
    <source>
        <strain evidence="2">UBA8849</strain>
    </source>
</reference>
<dbReference type="EMBL" id="DUJR01000023">
    <property type="protein sequence ID" value="HII59808.1"/>
    <property type="molecule type" value="Genomic_DNA"/>
</dbReference>
<accession>A0A832W6J4</accession>
<dbReference type="Proteomes" id="UP000645676">
    <property type="component" value="Unassembled WGS sequence"/>
</dbReference>
<feature type="compositionally biased region" description="Polar residues" evidence="1">
    <location>
        <begin position="83"/>
        <end position="101"/>
    </location>
</feature>
<dbReference type="RefSeq" id="WP_064496673.1">
    <property type="nucleotide sequence ID" value="NC_000909.1"/>
</dbReference>
<dbReference type="PROSITE" id="PS51257">
    <property type="entry name" value="PROKAR_LIPOPROTEIN"/>
    <property type="match status" value="1"/>
</dbReference>
<protein>
    <submittedName>
        <fullName evidence="2">Uncharacterized protein</fullName>
    </submittedName>
</protein>
<evidence type="ECO:0000313" key="2">
    <source>
        <dbReference type="EMBL" id="HII59808.1"/>
    </source>
</evidence>
<feature type="region of interest" description="Disordered" evidence="1">
    <location>
        <begin position="81"/>
        <end position="101"/>
    </location>
</feature>
<evidence type="ECO:0000313" key="3">
    <source>
        <dbReference type="Proteomes" id="UP000645676"/>
    </source>
</evidence>
<name>A0A832W6J4_9EURY</name>
<comment type="caution">
    <text evidence="2">The sequence shown here is derived from an EMBL/GenBank/DDBJ whole genome shotgun (WGS) entry which is preliminary data.</text>
</comment>
<dbReference type="Gene3D" id="2.60.40.1820">
    <property type="match status" value="1"/>
</dbReference>